<accession>A0A2G5BE06</accession>
<keyword evidence="8" id="KW-1185">Reference proteome</keyword>
<dbReference type="PANTHER" id="PTHR23215:SF0">
    <property type="entry name" value="BUB3-INTERACTING AND GLEBS MOTIF-CONTAINING PROTEIN ZNF207"/>
    <property type="match status" value="1"/>
</dbReference>
<dbReference type="AlphaFoldDB" id="A0A2G5BE06"/>
<dbReference type="EMBL" id="KZ303495">
    <property type="protein sequence ID" value="PIA17250.1"/>
    <property type="molecule type" value="Genomic_DNA"/>
</dbReference>
<dbReference type="PRINTS" id="PR01217">
    <property type="entry name" value="PRICHEXTENSN"/>
</dbReference>
<keyword evidence="4" id="KW-0862">Zinc</keyword>
<dbReference type="GO" id="GO:0005634">
    <property type="term" value="C:nucleus"/>
    <property type="evidence" value="ECO:0007669"/>
    <property type="project" value="UniProtKB-SubCell"/>
</dbReference>
<feature type="compositionally biased region" description="Pro residues" evidence="6">
    <location>
        <begin position="120"/>
        <end position="143"/>
    </location>
</feature>
<dbReference type="Proteomes" id="UP000242474">
    <property type="component" value="Unassembled WGS sequence"/>
</dbReference>
<feature type="compositionally biased region" description="Low complexity" evidence="6">
    <location>
        <begin position="228"/>
        <end position="239"/>
    </location>
</feature>
<gene>
    <name evidence="7" type="ORF">COEREDRAFT_80596</name>
</gene>
<feature type="compositionally biased region" description="Pro residues" evidence="6">
    <location>
        <begin position="211"/>
        <end position="227"/>
    </location>
</feature>
<evidence type="ECO:0000256" key="2">
    <source>
        <dbReference type="ARBA" id="ARBA00022723"/>
    </source>
</evidence>
<dbReference type="STRING" id="763665.A0A2G5BE06"/>
<protein>
    <submittedName>
        <fullName evidence="7">Uncharacterized protein</fullName>
    </submittedName>
</protein>
<keyword evidence="2" id="KW-0479">Metal-binding</keyword>
<reference evidence="7 8" key="1">
    <citation type="journal article" date="2015" name="Genome Biol. Evol.">
        <title>Phylogenomic analyses indicate that early fungi evolved digesting cell walls of algal ancestors of land plants.</title>
        <authorList>
            <person name="Chang Y."/>
            <person name="Wang S."/>
            <person name="Sekimoto S."/>
            <person name="Aerts A.L."/>
            <person name="Choi C."/>
            <person name="Clum A."/>
            <person name="LaButti K.M."/>
            <person name="Lindquist E.A."/>
            <person name="Yee Ngan C."/>
            <person name="Ohm R.A."/>
            <person name="Salamov A.A."/>
            <person name="Grigoriev I.V."/>
            <person name="Spatafora J.W."/>
            <person name="Berbee M.L."/>
        </authorList>
    </citation>
    <scope>NUCLEOTIDE SEQUENCE [LARGE SCALE GENOMIC DNA]</scope>
    <source>
        <strain evidence="7 8">NRRL 1564</strain>
    </source>
</reference>
<evidence type="ECO:0000256" key="1">
    <source>
        <dbReference type="ARBA" id="ARBA00004123"/>
    </source>
</evidence>
<evidence type="ECO:0000256" key="3">
    <source>
        <dbReference type="ARBA" id="ARBA00022771"/>
    </source>
</evidence>
<feature type="compositionally biased region" description="Pro residues" evidence="6">
    <location>
        <begin position="154"/>
        <end position="188"/>
    </location>
</feature>
<keyword evidence="3" id="KW-0863">Zinc-finger</keyword>
<comment type="subcellular location">
    <subcellularLocation>
        <location evidence="1">Nucleus</location>
    </subcellularLocation>
</comment>
<dbReference type="OrthoDB" id="1306014at2759"/>
<dbReference type="PANTHER" id="PTHR23215">
    <property type="entry name" value="ZINC FINGER PROTEIN 207"/>
    <property type="match status" value="1"/>
</dbReference>
<sequence>MVVHVAQVHKENIKRVPNSLPGRDNPDIEVFGTLGIPEKDKEDYEWRMREKLGEPIAKRPRIPDNANANGAIGSADVSAEQLRWQLEQHRLSMQQQQQQRPDFGYGPPPPMHMPNGSTFPPYPRPPGTARPPGAFGPPVPPRPASQFGPGPGFSRPPPLPPFAGYPRPPGYPPFAPPGGLPPGRPSPPLNMSLTMPPPLHSATSEPGGFVRPPPPRPQIPPPVPPPSSMQMPVPQQASPQQPPPPHIQSRPPMQPQAQPQPQQSQGETIITGKPRVSAPNALAEGDSVSAPVDQIKPKVSRARITRLIYNDTSISVEERRARLPQYAPTTLSDS</sequence>
<proteinExistence type="predicted"/>
<evidence type="ECO:0000313" key="7">
    <source>
        <dbReference type="EMBL" id="PIA17250.1"/>
    </source>
</evidence>
<keyword evidence="5" id="KW-0539">Nucleus</keyword>
<evidence type="ECO:0000313" key="8">
    <source>
        <dbReference type="Proteomes" id="UP000242474"/>
    </source>
</evidence>
<feature type="region of interest" description="Disordered" evidence="6">
    <location>
        <begin position="90"/>
        <end position="290"/>
    </location>
</feature>
<organism evidence="7 8">
    <name type="scientific">Coemansia reversa (strain ATCC 12441 / NRRL 1564)</name>
    <dbReference type="NCBI Taxonomy" id="763665"/>
    <lineage>
        <taxon>Eukaryota</taxon>
        <taxon>Fungi</taxon>
        <taxon>Fungi incertae sedis</taxon>
        <taxon>Zoopagomycota</taxon>
        <taxon>Kickxellomycotina</taxon>
        <taxon>Kickxellomycetes</taxon>
        <taxon>Kickxellales</taxon>
        <taxon>Kickxellaceae</taxon>
        <taxon>Coemansia</taxon>
    </lineage>
</organism>
<feature type="region of interest" description="Disordered" evidence="6">
    <location>
        <begin position="53"/>
        <end position="73"/>
    </location>
</feature>
<evidence type="ECO:0000256" key="6">
    <source>
        <dbReference type="SAM" id="MobiDB-lite"/>
    </source>
</evidence>
<evidence type="ECO:0000256" key="5">
    <source>
        <dbReference type="ARBA" id="ARBA00023242"/>
    </source>
</evidence>
<name>A0A2G5BE06_COERN</name>
<feature type="compositionally biased region" description="Low complexity" evidence="6">
    <location>
        <begin position="247"/>
        <end position="265"/>
    </location>
</feature>
<dbReference type="GO" id="GO:0008270">
    <property type="term" value="F:zinc ion binding"/>
    <property type="evidence" value="ECO:0007669"/>
    <property type="project" value="UniProtKB-KW"/>
</dbReference>
<evidence type="ECO:0000256" key="4">
    <source>
        <dbReference type="ARBA" id="ARBA00022833"/>
    </source>
</evidence>